<dbReference type="InterPro" id="IPR052738">
    <property type="entry name" value="ABC-Tungstate_binding"/>
</dbReference>
<protein>
    <submittedName>
        <fullName evidence="2">Tungstate-binding protein TupA</fullName>
    </submittedName>
</protein>
<name>A0A554W8N2_9BURK</name>
<dbReference type="SUPFAM" id="SSF53850">
    <property type="entry name" value="Periplasmic binding protein-like II"/>
    <property type="match status" value="1"/>
</dbReference>
<comment type="caution">
    <text evidence="2">The sequence shown here is derived from an EMBL/GenBank/DDBJ whole genome shotgun (WGS) entry which is preliminary data.</text>
</comment>
<keyword evidence="3" id="KW-1185">Reference proteome</keyword>
<dbReference type="OrthoDB" id="186379at2"/>
<accession>A0A554W8N2</accession>
<dbReference type="Gene3D" id="3.40.190.10">
    <property type="entry name" value="Periplasmic binding protein-like II"/>
    <property type="match status" value="2"/>
</dbReference>
<gene>
    <name evidence="2" type="primary">tupA</name>
    <name evidence="2" type="ORF">Talka_01278</name>
</gene>
<dbReference type="Pfam" id="PF12849">
    <property type="entry name" value="PBP_like_2"/>
    <property type="match status" value="1"/>
</dbReference>
<dbReference type="PROSITE" id="PS51257">
    <property type="entry name" value="PROKAR_LIPOPROTEIN"/>
    <property type="match status" value="1"/>
</dbReference>
<feature type="domain" description="PBP" evidence="1">
    <location>
        <begin position="25"/>
        <end position="247"/>
    </location>
</feature>
<dbReference type="RefSeq" id="WP_143890291.1">
    <property type="nucleotide sequence ID" value="NZ_VJNB01000005.1"/>
</dbReference>
<organism evidence="2 3">
    <name type="scientific">Tepidimonas alkaliphilus</name>
    <dbReference type="NCBI Taxonomy" id="2588942"/>
    <lineage>
        <taxon>Bacteria</taxon>
        <taxon>Pseudomonadati</taxon>
        <taxon>Pseudomonadota</taxon>
        <taxon>Betaproteobacteria</taxon>
        <taxon>Burkholderiales</taxon>
        <taxon>Tepidimonas</taxon>
    </lineage>
</organism>
<dbReference type="AlphaFoldDB" id="A0A554W8N2"/>
<evidence type="ECO:0000313" key="3">
    <source>
        <dbReference type="Proteomes" id="UP000315736"/>
    </source>
</evidence>
<evidence type="ECO:0000259" key="1">
    <source>
        <dbReference type="Pfam" id="PF12849"/>
    </source>
</evidence>
<proteinExistence type="predicted"/>
<dbReference type="Proteomes" id="UP000315736">
    <property type="component" value="Unassembled WGS sequence"/>
</dbReference>
<dbReference type="PANTHER" id="PTHR37945">
    <property type="entry name" value="EXTRACELLULAR TUNGSTATE BINDING PROTEIN"/>
    <property type="match status" value="1"/>
</dbReference>
<dbReference type="EMBL" id="VJNB01000005">
    <property type="protein sequence ID" value="TSE19929.1"/>
    <property type="molecule type" value="Genomic_DNA"/>
</dbReference>
<dbReference type="InterPro" id="IPR024370">
    <property type="entry name" value="PBP_domain"/>
</dbReference>
<dbReference type="PANTHER" id="PTHR37945:SF1">
    <property type="entry name" value="EXTRACELLULAR TUNGSTATE BINDING PROTEIN"/>
    <property type="match status" value="1"/>
</dbReference>
<evidence type="ECO:0000313" key="2">
    <source>
        <dbReference type="EMBL" id="TSE19929.1"/>
    </source>
</evidence>
<reference evidence="2 3" key="1">
    <citation type="submission" date="2019-07" db="EMBL/GenBank/DDBJ databases">
        <title>Tepidimonas alkaliphilus YIM 72238 draft genome.</title>
        <authorList>
            <person name="Da Costa M.S."/>
            <person name="Froufe H.J.C."/>
            <person name="Egas C."/>
            <person name="Albuquerque L."/>
        </authorList>
    </citation>
    <scope>NUCLEOTIDE SEQUENCE [LARGE SCALE GENOMIC DNA]</scope>
    <source>
        <strain evidence="2 3">YIM 72238</strain>
    </source>
</reference>
<sequence>MRRRGWLLATAAVGCVGPARRGWAAAPTVVLATTTSVEHSGLMAHLRARLRQDTGIELRVVAVGTGQAVELVRRGDADLLLGHDAQAETALVAQGHGLRRIEVMVNDLLMVGPRHDPAGARGGDAVQALQRIAAAGAPWISRADRSGTHMAEQRLWALAGGRGPIGRGHRACGCGMGPALQMAAALAAYTLADRATWASFRHRAELTVLVQGDARLRNPYAVVVTNPRRHPHVQAEWAQRVADWLAGPRGQAAIAAFRLHGEMVFQPVAASP</sequence>